<feature type="transmembrane region" description="Helical" evidence="1">
    <location>
        <begin position="90"/>
        <end position="117"/>
    </location>
</feature>
<evidence type="ECO:0000256" key="1">
    <source>
        <dbReference type="SAM" id="Phobius"/>
    </source>
</evidence>
<sequence length="236" mass="26677">MSTSINLNHLTIYDIGIPEKYKFRLKVLKTVYITFLVLTAVSALLLSYSCLQGHNYPEFIYAGVSFLGLITSFAYVIYPKYEFSKMVFTRVIITLYVIISISVFIGTVFWIVGAAVIGRKRNWEDQALSQYLLDIGIILMIFASPFIVSLIIISTYLVRRRIARKLNQSCQESNEESLITSDDEHLNYTENNQTSGIDPLTESSEICDKDELESHLSAENCTSANSVNTLVQPNNP</sequence>
<keyword evidence="3" id="KW-1185">Reference proteome</keyword>
<dbReference type="Proteomes" id="UP001295684">
    <property type="component" value="Unassembled WGS sequence"/>
</dbReference>
<keyword evidence="1" id="KW-0472">Membrane</keyword>
<evidence type="ECO:0000313" key="3">
    <source>
        <dbReference type="Proteomes" id="UP001295684"/>
    </source>
</evidence>
<keyword evidence="1" id="KW-0812">Transmembrane</keyword>
<comment type="caution">
    <text evidence="2">The sequence shown here is derived from an EMBL/GenBank/DDBJ whole genome shotgun (WGS) entry which is preliminary data.</text>
</comment>
<evidence type="ECO:0000313" key="2">
    <source>
        <dbReference type="EMBL" id="CAI2379593.1"/>
    </source>
</evidence>
<organism evidence="2 3">
    <name type="scientific">Euplotes crassus</name>
    <dbReference type="NCBI Taxonomy" id="5936"/>
    <lineage>
        <taxon>Eukaryota</taxon>
        <taxon>Sar</taxon>
        <taxon>Alveolata</taxon>
        <taxon>Ciliophora</taxon>
        <taxon>Intramacronucleata</taxon>
        <taxon>Spirotrichea</taxon>
        <taxon>Hypotrichia</taxon>
        <taxon>Euplotida</taxon>
        <taxon>Euplotidae</taxon>
        <taxon>Moneuplotes</taxon>
    </lineage>
</organism>
<dbReference type="AlphaFoldDB" id="A0AAD1XVD2"/>
<dbReference type="SUPFAM" id="SSF103473">
    <property type="entry name" value="MFS general substrate transporter"/>
    <property type="match status" value="1"/>
</dbReference>
<feature type="transmembrane region" description="Helical" evidence="1">
    <location>
        <begin position="30"/>
        <end position="48"/>
    </location>
</feature>
<dbReference type="EMBL" id="CAMPGE010021450">
    <property type="protein sequence ID" value="CAI2379593.1"/>
    <property type="molecule type" value="Genomic_DNA"/>
</dbReference>
<protein>
    <submittedName>
        <fullName evidence="2">Uncharacterized protein</fullName>
    </submittedName>
</protein>
<reference evidence="2" key="1">
    <citation type="submission" date="2023-07" db="EMBL/GenBank/DDBJ databases">
        <authorList>
            <consortium name="AG Swart"/>
            <person name="Singh M."/>
            <person name="Singh A."/>
            <person name="Seah K."/>
            <person name="Emmerich C."/>
        </authorList>
    </citation>
    <scope>NUCLEOTIDE SEQUENCE</scope>
    <source>
        <strain evidence="2">DP1</strain>
    </source>
</reference>
<gene>
    <name evidence="2" type="ORF">ECRASSUSDP1_LOCUS21005</name>
</gene>
<proteinExistence type="predicted"/>
<name>A0AAD1XVD2_EUPCR</name>
<keyword evidence="1" id="KW-1133">Transmembrane helix</keyword>
<dbReference type="InterPro" id="IPR036259">
    <property type="entry name" value="MFS_trans_sf"/>
</dbReference>
<feature type="transmembrane region" description="Helical" evidence="1">
    <location>
        <begin position="60"/>
        <end position="78"/>
    </location>
</feature>
<feature type="transmembrane region" description="Helical" evidence="1">
    <location>
        <begin position="137"/>
        <end position="158"/>
    </location>
</feature>
<accession>A0AAD1XVD2</accession>